<keyword evidence="2" id="KW-1185">Reference proteome</keyword>
<dbReference type="InParanoid" id="A0A0C3NY68"/>
<dbReference type="HOGENOM" id="CLU_1384663_0_0_1"/>
<protein>
    <submittedName>
        <fullName evidence="1">Uncharacterized protein</fullName>
    </submittedName>
</protein>
<organism evidence="1 2">
    <name type="scientific">Pisolithus tinctorius Marx 270</name>
    <dbReference type="NCBI Taxonomy" id="870435"/>
    <lineage>
        <taxon>Eukaryota</taxon>
        <taxon>Fungi</taxon>
        <taxon>Dikarya</taxon>
        <taxon>Basidiomycota</taxon>
        <taxon>Agaricomycotina</taxon>
        <taxon>Agaricomycetes</taxon>
        <taxon>Agaricomycetidae</taxon>
        <taxon>Boletales</taxon>
        <taxon>Sclerodermatineae</taxon>
        <taxon>Pisolithaceae</taxon>
        <taxon>Pisolithus</taxon>
    </lineage>
</organism>
<evidence type="ECO:0000313" key="2">
    <source>
        <dbReference type="Proteomes" id="UP000054217"/>
    </source>
</evidence>
<dbReference type="Proteomes" id="UP000054217">
    <property type="component" value="Unassembled WGS sequence"/>
</dbReference>
<gene>
    <name evidence="1" type="ORF">M404DRAFT_503674</name>
</gene>
<name>A0A0C3NY68_PISTI</name>
<reference evidence="2" key="2">
    <citation type="submission" date="2015-01" db="EMBL/GenBank/DDBJ databases">
        <title>Evolutionary Origins and Diversification of the Mycorrhizal Mutualists.</title>
        <authorList>
            <consortium name="DOE Joint Genome Institute"/>
            <consortium name="Mycorrhizal Genomics Consortium"/>
            <person name="Kohler A."/>
            <person name="Kuo A."/>
            <person name="Nagy L.G."/>
            <person name="Floudas D."/>
            <person name="Copeland A."/>
            <person name="Barry K.W."/>
            <person name="Cichocki N."/>
            <person name="Veneault-Fourrey C."/>
            <person name="LaButti K."/>
            <person name="Lindquist E.A."/>
            <person name="Lipzen A."/>
            <person name="Lundell T."/>
            <person name="Morin E."/>
            <person name="Murat C."/>
            <person name="Riley R."/>
            <person name="Ohm R."/>
            <person name="Sun H."/>
            <person name="Tunlid A."/>
            <person name="Henrissat B."/>
            <person name="Grigoriev I.V."/>
            <person name="Hibbett D.S."/>
            <person name="Martin F."/>
        </authorList>
    </citation>
    <scope>NUCLEOTIDE SEQUENCE [LARGE SCALE GENOMIC DNA]</scope>
    <source>
        <strain evidence="2">Marx 270</strain>
    </source>
</reference>
<accession>A0A0C3NY68</accession>
<sequence length="197" mass="22044">MYDVRQTCIKVVSRAGFPGDGLHGGKFDLTRPSSRVMVVGVASSKREITRLIHHSPFTHVDQSMTLFALAGSLFRATTPNTTWFHGCLTTDRKCPCSFSCEHRIPARMQRTHIYITHVESQKGSRRSSMWQPVDGWEGPRDCGYDVVGLRNPKGVAIHRLDGSSSYLRKIKSCRDLQWMRRAVSPVTTASPLTGTPL</sequence>
<proteinExistence type="predicted"/>
<reference evidence="1 2" key="1">
    <citation type="submission" date="2014-04" db="EMBL/GenBank/DDBJ databases">
        <authorList>
            <consortium name="DOE Joint Genome Institute"/>
            <person name="Kuo A."/>
            <person name="Kohler A."/>
            <person name="Costa M.D."/>
            <person name="Nagy L.G."/>
            <person name="Floudas D."/>
            <person name="Copeland A."/>
            <person name="Barry K.W."/>
            <person name="Cichocki N."/>
            <person name="Veneault-Fourrey C."/>
            <person name="LaButti K."/>
            <person name="Lindquist E.A."/>
            <person name="Lipzen A."/>
            <person name="Lundell T."/>
            <person name="Morin E."/>
            <person name="Murat C."/>
            <person name="Sun H."/>
            <person name="Tunlid A."/>
            <person name="Henrissat B."/>
            <person name="Grigoriev I.V."/>
            <person name="Hibbett D.S."/>
            <person name="Martin F."/>
            <person name="Nordberg H.P."/>
            <person name="Cantor M.N."/>
            <person name="Hua S.X."/>
        </authorList>
    </citation>
    <scope>NUCLEOTIDE SEQUENCE [LARGE SCALE GENOMIC DNA]</scope>
    <source>
        <strain evidence="1 2">Marx 270</strain>
    </source>
</reference>
<dbReference type="AlphaFoldDB" id="A0A0C3NY68"/>
<dbReference type="EMBL" id="KN831965">
    <property type="protein sequence ID" value="KIO05770.1"/>
    <property type="molecule type" value="Genomic_DNA"/>
</dbReference>
<evidence type="ECO:0000313" key="1">
    <source>
        <dbReference type="EMBL" id="KIO05770.1"/>
    </source>
</evidence>